<protein>
    <recommendedName>
        <fullName evidence="2">Ricin B lectin domain-containing protein</fullName>
    </recommendedName>
</protein>
<dbReference type="Pfam" id="PF14200">
    <property type="entry name" value="RicinB_lectin_2"/>
    <property type="match status" value="1"/>
</dbReference>
<dbReference type="EMBL" id="MCFF01000049">
    <property type="protein sequence ID" value="ORZ05713.1"/>
    <property type="molecule type" value="Genomic_DNA"/>
</dbReference>
<dbReference type="Pfam" id="PF00652">
    <property type="entry name" value="Ricin_B_lectin"/>
    <property type="match status" value="1"/>
</dbReference>
<accession>A0A1Y2GCF3</accession>
<proteinExistence type="predicted"/>
<dbReference type="OrthoDB" id="9895617at2759"/>
<name>A0A1Y2GCF3_9FUNG</name>
<dbReference type="GeneID" id="33561579"/>
<gene>
    <name evidence="3" type="ORF">BCR41DRAFT_176180</name>
</gene>
<feature type="domain" description="Ricin B lectin" evidence="2">
    <location>
        <begin position="183"/>
        <end position="329"/>
    </location>
</feature>
<feature type="region of interest" description="Disordered" evidence="1">
    <location>
        <begin position="140"/>
        <end position="174"/>
    </location>
</feature>
<feature type="compositionally biased region" description="Polar residues" evidence="1">
    <location>
        <begin position="161"/>
        <end position="171"/>
    </location>
</feature>
<evidence type="ECO:0000313" key="3">
    <source>
        <dbReference type="EMBL" id="ORZ05713.1"/>
    </source>
</evidence>
<evidence type="ECO:0000259" key="2">
    <source>
        <dbReference type="SMART" id="SM00458"/>
    </source>
</evidence>
<reference evidence="3 4" key="1">
    <citation type="submission" date="2016-07" db="EMBL/GenBank/DDBJ databases">
        <title>Pervasive Adenine N6-methylation of Active Genes in Fungi.</title>
        <authorList>
            <consortium name="DOE Joint Genome Institute"/>
            <person name="Mondo S.J."/>
            <person name="Dannebaum R.O."/>
            <person name="Kuo R.C."/>
            <person name="Labutti K."/>
            <person name="Haridas S."/>
            <person name="Kuo A."/>
            <person name="Salamov A."/>
            <person name="Ahrendt S.R."/>
            <person name="Lipzen A."/>
            <person name="Sullivan W."/>
            <person name="Andreopoulos W.B."/>
            <person name="Clum A."/>
            <person name="Lindquist E."/>
            <person name="Daum C."/>
            <person name="Ramamoorthy G.K."/>
            <person name="Gryganskyi A."/>
            <person name="Culley D."/>
            <person name="Magnuson J.K."/>
            <person name="James T.Y."/>
            <person name="O'Malley M.A."/>
            <person name="Stajich J.E."/>
            <person name="Spatafora J.W."/>
            <person name="Visel A."/>
            <person name="Grigoriev I.V."/>
        </authorList>
    </citation>
    <scope>NUCLEOTIDE SEQUENCE [LARGE SCALE GENOMIC DNA]</scope>
    <source>
        <strain evidence="3 4">NRRL 3116</strain>
    </source>
</reference>
<dbReference type="CDD" id="cd23454">
    <property type="entry name" value="beta-trefoil_Ricin_GllA-1"/>
    <property type="match status" value="2"/>
</dbReference>
<comment type="caution">
    <text evidence="3">The sequence shown here is derived from an EMBL/GenBank/DDBJ whole genome shotgun (WGS) entry which is preliminary data.</text>
</comment>
<feature type="domain" description="Ricin B lectin" evidence="2">
    <location>
        <begin position="10"/>
        <end position="155"/>
    </location>
</feature>
<dbReference type="InParanoid" id="A0A1Y2GCF3"/>
<organism evidence="3 4">
    <name type="scientific">Lobosporangium transversale</name>
    <dbReference type="NCBI Taxonomy" id="64571"/>
    <lineage>
        <taxon>Eukaryota</taxon>
        <taxon>Fungi</taxon>
        <taxon>Fungi incertae sedis</taxon>
        <taxon>Mucoromycota</taxon>
        <taxon>Mortierellomycotina</taxon>
        <taxon>Mortierellomycetes</taxon>
        <taxon>Mortierellales</taxon>
        <taxon>Mortierellaceae</taxon>
        <taxon>Lobosporangium</taxon>
    </lineage>
</organism>
<dbReference type="PROSITE" id="PS50231">
    <property type="entry name" value="RICIN_B_LECTIN"/>
    <property type="match status" value="1"/>
</dbReference>
<dbReference type="Gene3D" id="2.80.10.50">
    <property type="match status" value="3"/>
</dbReference>
<dbReference type="STRING" id="64571.A0A1Y2GCF3"/>
<dbReference type="SUPFAM" id="SSF50370">
    <property type="entry name" value="Ricin B-like lectins"/>
    <property type="match status" value="2"/>
</dbReference>
<sequence length="500" mass="55628">MASSNVSFPKGSFFIQSGIAGLVLDLESGFLKDPTKAGARIELAHSKATKNAEVTPQLELQLWRAEEGYLVNVRTGYVLDVQGGALRANSRIIQNVRKTGKDAAGQQWLNEDGVLTLASNPKLVITLDGDATRDGTKITLQEKKPNNEKQKWSFPAGGNNRPASPTPSRAESISVRPDNFPTNWFYIKSAASGLVVDIEHGIFTDPMKAGARAEMNHQKIDNGENRHALLELQLWRYEAGFLINRRTGLVLDIQGGAIKLSARVIQWHRKAGKDARNQHWFYENGFIANVYNSRLVLDIDGDGTKDGAKIAIGERKPSTSNSDQQWILEEARFTWLGSPSTAESIADREIPAPVTLAPVKVPPTNGWFYIRSSSSGHVVDIEQGLLSDPMSPNVLVNMNTQITESTGDDHSKIESQLWRYDNGYFINRRSQYVLDCKQGVVRYGARLMQGVRKEGKVKQTKQFSQKKKKKEKRKKKSLCSLFIISYSTKNRRATISAGKL</sequence>
<dbReference type="SMART" id="SM00458">
    <property type="entry name" value="RICIN"/>
    <property type="match status" value="2"/>
</dbReference>
<dbReference type="InterPro" id="IPR035992">
    <property type="entry name" value="Ricin_B-like_lectins"/>
</dbReference>
<dbReference type="Proteomes" id="UP000193648">
    <property type="component" value="Unassembled WGS sequence"/>
</dbReference>
<dbReference type="AlphaFoldDB" id="A0A1Y2GCF3"/>
<feature type="compositionally biased region" description="Basic and acidic residues" evidence="1">
    <location>
        <begin position="140"/>
        <end position="151"/>
    </location>
</feature>
<evidence type="ECO:0000256" key="1">
    <source>
        <dbReference type="SAM" id="MobiDB-lite"/>
    </source>
</evidence>
<dbReference type="InterPro" id="IPR000772">
    <property type="entry name" value="Ricin_B_lectin"/>
</dbReference>
<keyword evidence="4" id="KW-1185">Reference proteome</keyword>
<evidence type="ECO:0000313" key="4">
    <source>
        <dbReference type="Proteomes" id="UP000193648"/>
    </source>
</evidence>
<dbReference type="RefSeq" id="XP_021877200.1">
    <property type="nucleotide sequence ID" value="XM_022019734.1"/>
</dbReference>